<dbReference type="InterPro" id="IPR052573">
    <property type="entry name" value="DnaJ_C_subfamily_28"/>
</dbReference>
<feature type="coiled-coil region" evidence="1">
    <location>
        <begin position="75"/>
        <end position="102"/>
    </location>
</feature>
<organism evidence="3 4">
    <name type="scientific">Handelsmanbacteria sp. (strain RIFCSPLOWO2_12_FULL_64_10)</name>
    <dbReference type="NCBI Taxonomy" id="1817868"/>
    <lineage>
        <taxon>Bacteria</taxon>
        <taxon>Candidatus Handelsmaniibacteriota</taxon>
    </lineage>
</organism>
<evidence type="ECO:0000259" key="2">
    <source>
        <dbReference type="Pfam" id="PF09350"/>
    </source>
</evidence>
<keyword evidence="1" id="KW-0175">Coiled coil</keyword>
<reference evidence="3 4" key="1">
    <citation type="journal article" date="2016" name="Nat. Commun.">
        <title>Thousands of microbial genomes shed light on interconnected biogeochemical processes in an aquifer system.</title>
        <authorList>
            <person name="Anantharaman K."/>
            <person name="Brown C.T."/>
            <person name="Hug L.A."/>
            <person name="Sharon I."/>
            <person name="Castelle C.J."/>
            <person name="Probst A.J."/>
            <person name="Thomas B.C."/>
            <person name="Singh A."/>
            <person name="Wilkins M.J."/>
            <person name="Karaoz U."/>
            <person name="Brodie E.L."/>
            <person name="Williams K.H."/>
            <person name="Hubbard S.S."/>
            <person name="Banfield J.F."/>
        </authorList>
    </citation>
    <scope>NUCLEOTIDE SEQUENCE [LARGE SCALE GENOMIC DNA]</scope>
    <source>
        <strain evidence="4">RIFCSPLOWO2_12_FULL_64_10</strain>
    </source>
</reference>
<protein>
    <recommendedName>
        <fullName evidence="2">DnaJ homologue subfamily C member 28 conserved domain-containing protein</fullName>
    </recommendedName>
</protein>
<dbReference type="EMBL" id="MFKF01000266">
    <property type="protein sequence ID" value="OGG47810.1"/>
    <property type="molecule type" value="Genomic_DNA"/>
</dbReference>
<dbReference type="Proteomes" id="UP000178606">
    <property type="component" value="Unassembled WGS sequence"/>
</dbReference>
<comment type="caution">
    <text evidence="3">The sequence shown here is derived from an EMBL/GenBank/DDBJ whole genome shotgun (WGS) entry which is preliminary data.</text>
</comment>
<name>A0A1F6CFU6_HANXR</name>
<gene>
    <name evidence="3" type="ORF">A3F84_12770</name>
</gene>
<dbReference type="Pfam" id="PF09350">
    <property type="entry name" value="DJC28_CD"/>
    <property type="match status" value="1"/>
</dbReference>
<dbReference type="PANTHER" id="PTHR39158">
    <property type="entry name" value="OS08G0560600 PROTEIN"/>
    <property type="match status" value="1"/>
</dbReference>
<dbReference type="AlphaFoldDB" id="A0A1F6CFU6"/>
<proteinExistence type="predicted"/>
<dbReference type="PANTHER" id="PTHR39158:SF1">
    <property type="entry name" value="DNAJ HOMOLOG SUBFAMILY C MEMBER 28"/>
    <property type="match status" value="1"/>
</dbReference>
<dbReference type="InterPro" id="IPR018961">
    <property type="entry name" value="DnaJ_homolog_subfam-C_membr-28"/>
</dbReference>
<sequence>MNEKNPKFRRPDGRPELRGVDDILRDAAARGEFDNLPGKGRPLDLDDYFTDDPEHRIANRLLKDNKVLPQPLQDRKEAEALLQTAQDLLAREDRALQKAQEEIRRASAPLMACFPDRQTAVDRLGIEAWPFCFAEPAPAPRPDLRRVVRQAERLRSLVAQYNGRVGALIVRYLDLLEQANRCIRRHNDRLALTGGLRAGFQMMVLCDVAARAQGAQGAQAQFPALPPLPEDLPGRIRAFCGETRRPFWKRLLNAKGAK</sequence>
<evidence type="ECO:0000313" key="3">
    <source>
        <dbReference type="EMBL" id="OGG47810.1"/>
    </source>
</evidence>
<evidence type="ECO:0000313" key="4">
    <source>
        <dbReference type="Proteomes" id="UP000178606"/>
    </source>
</evidence>
<feature type="domain" description="DnaJ homologue subfamily C member 28 conserved" evidence="2">
    <location>
        <begin position="20"/>
        <end position="84"/>
    </location>
</feature>
<evidence type="ECO:0000256" key="1">
    <source>
        <dbReference type="SAM" id="Coils"/>
    </source>
</evidence>
<accession>A0A1F6CFU6</accession>